<proteinExistence type="evidence at transcript level"/>
<feature type="chain" id="PRO_5004574890" evidence="3">
    <location>
        <begin position="19"/>
        <end position="96"/>
    </location>
</feature>
<dbReference type="Pfam" id="PF00537">
    <property type="entry name" value="Toxin_3"/>
    <property type="match status" value="1"/>
</dbReference>
<dbReference type="SUPFAM" id="SSF57095">
    <property type="entry name" value="Scorpion toxin-like"/>
    <property type="match status" value="1"/>
</dbReference>
<keyword evidence="3" id="KW-0732">Signal</keyword>
<evidence type="ECO:0000259" key="4">
    <source>
        <dbReference type="PROSITE" id="PS51863"/>
    </source>
</evidence>
<dbReference type="AlphaFoldDB" id="T1DPB0"/>
<feature type="domain" description="LCN-type CS-alpha/beta" evidence="4">
    <location>
        <begin position="20"/>
        <end position="87"/>
    </location>
</feature>
<evidence type="ECO:0000256" key="1">
    <source>
        <dbReference type="ARBA" id="ARBA00004613"/>
    </source>
</evidence>
<dbReference type="Gene3D" id="3.30.30.10">
    <property type="entry name" value="Knottin, scorpion toxin-like"/>
    <property type="match status" value="1"/>
</dbReference>
<dbReference type="InterPro" id="IPR044062">
    <property type="entry name" value="LCN-type_CS_alpha_beta_dom"/>
</dbReference>
<dbReference type="GO" id="GO:0019871">
    <property type="term" value="F:sodium channel inhibitor activity"/>
    <property type="evidence" value="ECO:0007669"/>
    <property type="project" value="InterPro"/>
</dbReference>
<dbReference type="EMBL" id="GALK01000008">
    <property type="protein sequence ID" value="JAA98086.1"/>
    <property type="molecule type" value="mRNA"/>
</dbReference>
<organism evidence="5">
    <name type="scientific">Isometroides vescus</name>
    <dbReference type="NCBI Taxonomy" id="1330405"/>
    <lineage>
        <taxon>Eukaryota</taxon>
        <taxon>Metazoa</taxon>
        <taxon>Ecdysozoa</taxon>
        <taxon>Arthropoda</taxon>
        <taxon>Chelicerata</taxon>
        <taxon>Arachnida</taxon>
        <taxon>Scorpiones</taxon>
        <taxon>Buthida</taxon>
        <taxon>Buthoidea</taxon>
        <taxon>Buthidae</taxon>
        <taxon>Isometroides</taxon>
    </lineage>
</organism>
<evidence type="ECO:0000256" key="3">
    <source>
        <dbReference type="SAM" id="SignalP"/>
    </source>
</evidence>
<keyword evidence="2" id="KW-0964">Secreted</keyword>
<sequence>MNFVILFTFLLFVIGVQSKKNGFALSGNGKATECNVVNYLGDYCDNECKYRKARKGYCCTGKCYCFDLPDNAKTFDDVYDITKSYCNKSFTETVGK</sequence>
<reference evidence="5" key="1">
    <citation type="journal article" date="2013" name="Toxins">
        <title>Evolution stings: the origin and diversification of scorpion toxin peptide scaffolds.</title>
        <authorList>
            <person name="Sunagar K."/>
            <person name="Undheim E.A."/>
            <person name="Chan A.H."/>
            <person name="Koludarov I."/>
            <person name="Munoz-Gomez S.A."/>
            <person name="Antunes A."/>
            <person name="Fry B.G."/>
        </authorList>
    </citation>
    <scope>NUCLEOTIDE SEQUENCE</scope>
    <source>
        <tissue evidence="5">Telson venom gland</tissue>
    </source>
</reference>
<dbReference type="GO" id="GO:0005576">
    <property type="term" value="C:extracellular region"/>
    <property type="evidence" value="ECO:0007669"/>
    <property type="project" value="UniProtKB-SubCell"/>
</dbReference>
<dbReference type="CDD" id="cd23106">
    <property type="entry name" value="neurotoxins_LC_scorpion"/>
    <property type="match status" value="1"/>
</dbReference>
<accession>T1DPB0</accession>
<comment type="subcellular location">
    <subcellularLocation>
        <location evidence="1">Secreted</location>
    </subcellularLocation>
</comment>
<feature type="signal peptide" evidence="3">
    <location>
        <begin position="1"/>
        <end position="18"/>
    </location>
</feature>
<evidence type="ECO:0000256" key="2">
    <source>
        <dbReference type="ARBA" id="ARBA00022525"/>
    </source>
</evidence>
<name>T1DPB0_9SCOR</name>
<protein>
    <submittedName>
        <fullName evidence="5">CSab-Iso-2</fullName>
    </submittedName>
</protein>
<evidence type="ECO:0000313" key="5">
    <source>
        <dbReference type="EMBL" id="JAA98086.1"/>
    </source>
</evidence>
<dbReference type="PROSITE" id="PS51863">
    <property type="entry name" value="LCN_CSAB"/>
    <property type="match status" value="1"/>
</dbReference>
<dbReference type="InterPro" id="IPR036574">
    <property type="entry name" value="Scorpion_toxin-like_sf"/>
</dbReference>
<dbReference type="InterPro" id="IPR002061">
    <property type="entry name" value="Scorpion_toxinL/defensin"/>
</dbReference>